<evidence type="ECO:0000256" key="1">
    <source>
        <dbReference type="SAM" id="MobiDB-lite"/>
    </source>
</evidence>
<feature type="compositionally biased region" description="Low complexity" evidence="1">
    <location>
        <begin position="187"/>
        <end position="204"/>
    </location>
</feature>
<feature type="compositionally biased region" description="Polar residues" evidence="1">
    <location>
        <begin position="205"/>
        <end position="218"/>
    </location>
</feature>
<feature type="compositionally biased region" description="Polar residues" evidence="1">
    <location>
        <begin position="172"/>
        <end position="186"/>
    </location>
</feature>
<dbReference type="Proteomes" id="UP000694904">
    <property type="component" value="Chromosome 2"/>
</dbReference>
<evidence type="ECO:0000313" key="4">
    <source>
        <dbReference type="RefSeq" id="XP_017858821.1"/>
    </source>
</evidence>
<proteinExistence type="predicted"/>
<reference evidence="2" key="1">
    <citation type="journal article" date="1997" name="Nucleic Acids Res.">
        <title>tRNAscan-SE: a program for improved detection of transfer RNA genes in genomic sequence.</title>
        <authorList>
            <person name="Lowe T.M."/>
            <person name="Eddy S.R."/>
        </authorList>
    </citation>
    <scope>NUCLEOTIDE SEQUENCE [LARGE SCALE GENOMIC DNA]</scope>
</reference>
<reference evidence="3 4" key="3">
    <citation type="submission" date="2025-05" db="UniProtKB">
        <authorList>
            <consortium name="RefSeq"/>
        </authorList>
    </citation>
    <scope>IDENTIFICATION</scope>
    <source>
        <tissue evidence="3 4">Whole organism</tissue>
    </source>
</reference>
<protein>
    <submittedName>
        <fullName evidence="3 4">Uncharacterized protein LOC108610938</fullName>
    </submittedName>
</protein>
<evidence type="ECO:0000313" key="2">
    <source>
        <dbReference type="Proteomes" id="UP000694904"/>
    </source>
</evidence>
<keyword evidence="2" id="KW-1185">Reference proteome</keyword>
<feature type="compositionally biased region" description="Polar residues" evidence="1">
    <location>
        <begin position="142"/>
        <end position="151"/>
    </location>
</feature>
<dbReference type="RefSeq" id="XP_017858821.1">
    <property type="nucleotide sequence ID" value="XM_018003332.1"/>
</dbReference>
<sequence length="275" mass="30396">MANNHTVTRLLQVHEEAAPAVHIPILVGNEVFVVVQQDIRRTEDIRKLSYTQVLSNPPNHPFLPIFNQLNANVFGSSAPATQLSALQALLLAGQAQNTSTFPTSPPCPDIEMESNPAKMVADVSNQLLWSKQPRCTSPYPMNYSTSTSTSGLLDFKPIKRNKRQSADKRDGSCQTWTKSTATDAGSQTTPQPTTTVEVNNVKKTQSSGCQPSSPNTQLQEKKSEKSLSKRRSLCKVMFKSKTQIPKETSKETKEKDLKPKEVLDKDKAKVTKDTK</sequence>
<feature type="region of interest" description="Disordered" evidence="1">
    <location>
        <begin position="140"/>
        <end position="275"/>
    </location>
</feature>
<feature type="compositionally biased region" description="Basic and acidic residues" evidence="1">
    <location>
        <begin position="247"/>
        <end position="275"/>
    </location>
</feature>
<dbReference type="RefSeq" id="XP_017858813.1">
    <property type="nucleotide sequence ID" value="XM_018003324.1"/>
</dbReference>
<evidence type="ECO:0000313" key="3">
    <source>
        <dbReference type="RefSeq" id="XP_017858813.1"/>
    </source>
</evidence>
<dbReference type="GeneID" id="108610938"/>
<reference evidence="2" key="2">
    <citation type="journal article" date="2016" name="G3 (Bethesda)">
        <title>Genome Evolution in Three Species of Cactophilic Drosophila.</title>
        <authorList>
            <person name="Sanchez-Flores A."/>
            <person name="Penazola F."/>
            <person name="Carpinteyro-Ponce J."/>
            <person name="Nazario-Yepiz N."/>
            <person name="Abreu-Goodger C."/>
            <person name="Machado C.A."/>
            <person name="Markow T.A."/>
        </authorList>
    </citation>
    <scope>NUCLEOTIDE SEQUENCE [LARGE SCALE GENOMIC DNA]</scope>
</reference>
<organism evidence="2 4">
    <name type="scientific">Drosophila arizonae</name>
    <name type="common">Fruit fly</name>
    <dbReference type="NCBI Taxonomy" id="7263"/>
    <lineage>
        <taxon>Eukaryota</taxon>
        <taxon>Metazoa</taxon>
        <taxon>Ecdysozoa</taxon>
        <taxon>Arthropoda</taxon>
        <taxon>Hexapoda</taxon>
        <taxon>Insecta</taxon>
        <taxon>Pterygota</taxon>
        <taxon>Neoptera</taxon>
        <taxon>Endopterygota</taxon>
        <taxon>Diptera</taxon>
        <taxon>Brachycera</taxon>
        <taxon>Muscomorpha</taxon>
        <taxon>Ephydroidea</taxon>
        <taxon>Drosophilidae</taxon>
        <taxon>Drosophila</taxon>
    </lineage>
</organism>
<name>A0ABM1NV35_DROAR</name>
<accession>A0ABM1NV35</accession>
<gene>
    <name evidence="3 4" type="primary">LOC108610938</name>
</gene>